<proteinExistence type="predicted"/>
<organism evidence="1 2">
    <name type="scientific">Clonostachys rosea f. rosea IK726</name>
    <dbReference type="NCBI Taxonomy" id="1349383"/>
    <lineage>
        <taxon>Eukaryota</taxon>
        <taxon>Fungi</taxon>
        <taxon>Dikarya</taxon>
        <taxon>Ascomycota</taxon>
        <taxon>Pezizomycotina</taxon>
        <taxon>Sordariomycetes</taxon>
        <taxon>Hypocreomycetidae</taxon>
        <taxon>Hypocreales</taxon>
        <taxon>Bionectriaceae</taxon>
        <taxon>Clonostachys</taxon>
    </lineage>
</organism>
<dbReference type="Proteomes" id="UP000836387">
    <property type="component" value="Unassembled WGS sequence"/>
</dbReference>
<comment type="caution">
    <text evidence="1">The sequence shown here is derived from an EMBL/GenBank/DDBJ whole genome shotgun (WGS) entry which is preliminary data.</text>
</comment>
<keyword evidence="2" id="KW-1185">Reference proteome</keyword>
<evidence type="ECO:0000313" key="2">
    <source>
        <dbReference type="Proteomes" id="UP000836387"/>
    </source>
</evidence>
<gene>
    <name evidence="1" type="ORF">CRV2_00019673</name>
</gene>
<dbReference type="EMBL" id="CADEHS020000485">
    <property type="protein sequence ID" value="CAG9952399.1"/>
    <property type="molecule type" value="Genomic_DNA"/>
</dbReference>
<name>A0ACA9UIC5_BIOOC</name>
<sequence>MKDHAADILAIIRNLDIDNVVLVGLSMVAQLIAGLGNLGGLRGLILISLAPLTPLCLPEDMREQQIHANDDETSAEFVARNVLTAAPHSDSVMVSLVSDMLRGNQDARAAWPSYGMAEDISAAASAIACPVLVVAIANDKVEPLERVQK</sequence>
<reference evidence="1" key="2">
    <citation type="submission" date="2021-10" db="EMBL/GenBank/DDBJ databases">
        <authorList>
            <person name="Piombo E."/>
        </authorList>
    </citation>
    <scope>NUCLEOTIDE SEQUENCE</scope>
</reference>
<protein>
    <submittedName>
        <fullName evidence="1">Uncharacterized protein</fullName>
    </submittedName>
</protein>
<accession>A0ACA9UIC5</accession>
<evidence type="ECO:0000313" key="1">
    <source>
        <dbReference type="EMBL" id="CAG9952399.1"/>
    </source>
</evidence>
<reference evidence="1" key="1">
    <citation type="submission" date="2020-04" db="EMBL/GenBank/DDBJ databases">
        <authorList>
            <person name="Broberg M."/>
        </authorList>
    </citation>
    <scope>NUCLEOTIDE SEQUENCE</scope>
</reference>